<name>A0A0C4DKZ4_MAGP6</name>
<organism evidence="2 3">
    <name type="scientific">Magnaporthiopsis poae (strain ATCC 64411 / 73-15)</name>
    <name type="common">Kentucky bluegrass fungus</name>
    <name type="synonym">Magnaporthe poae</name>
    <dbReference type="NCBI Taxonomy" id="644358"/>
    <lineage>
        <taxon>Eukaryota</taxon>
        <taxon>Fungi</taxon>
        <taxon>Dikarya</taxon>
        <taxon>Ascomycota</taxon>
        <taxon>Pezizomycotina</taxon>
        <taxon>Sordariomycetes</taxon>
        <taxon>Sordariomycetidae</taxon>
        <taxon>Magnaporthales</taxon>
        <taxon>Magnaporthaceae</taxon>
        <taxon>Magnaporthiopsis</taxon>
    </lineage>
</organism>
<reference evidence="2" key="4">
    <citation type="journal article" date="2015" name="G3 (Bethesda)">
        <title>Genome sequences of three phytopathogenic species of the Magnaporthaceae family of fungi.</title>
        <authorList>
            <person name="Okagaki L.H."/>
            <person name="Nunes C.C."/>
            <person name="Sailsbery J."/>
            <person name="Clay B."/>
            <person name="Brown D."/>
            <person name="John T."/>
            <person name="Oh Y."/>
            <person name="Young N."/>
            <person name="Fitzgerald M."/>
            <person name="Haas B.J."/>
            <person name="Zeng Q."/>
            <person name="Young S."/>
            <person name="Adiconis X."/>
            <person name="Fan L."/>
            <person name="Levin J.Z."/>
            <person name="Mitchell T.K."/>
            <person name="Okubara P.A."/>
            <person name="Farman M.L."/>
            <person name="Kohn L.M."/>
            <person name="Birren B."/>
            <person name="Ma L.-J."/>
            <person name="Dean R.A."/>
        </authorList>
    </citation>
    <scope>NUCLEOTIDE SEQUENCE</scope>
    <source>
        <strain evidence="2">ATCC 64411 / 73-15</strain>
    </source>
</reference>
<evidence type="ECO:0000313" key="1">
    <source>
        <dbReference type="EMBL" id="KLU81336.1"/>
    </source>
</evidence>
<accession>A0A0C4DKZ4</accession>
<reference evidence="1" key="3">
    <citation type="submission" date="2011-03" db="EMBL/GenBank/DDBJ databases">
        <title>Annotation of Magnaporthe poae ATCC 64411.</title>
        <authorList>
            <person name="Ma L.-J."/>
            <person name="Dead R."/>
            <person name="Young S.K."/>
            <person name="Zeng Q."/>
            <person name="Gargeya S."/>
            <person name="Fitzgerald M."/>
            <person name="Haas B."/>
            <person name="Abouelleil A."/>
            <person name="Alvarado L."/>
            <person name="Arachchi H.M."/>
            <person name="Berlin A."/>
            <person name="Brown A."/>
            <person name="Chapman S.B."/>
            <person name="Chen Z."/>
            <person name="Dunbar C."/>
            <person name="Freedman E."/>
            <person name="Gearin G."/>
            <person name="Gellesch M."/>
            <person name="Goldberg J."/>
            <person name="Griggs A."/>
            <person name="Gujja S."/>
            <person name="Heiman D."/>
            <person name="Howarth C."/>
            <person name="Larson L."/>
            <person name="Lui A."/>
            <person name="MacDonald P.J.P."/>
            <person name="Mehta T."/>
            <person name="Montmayeur A."/>
            <person name="Murphy C."/>
            <person name="Neiman D."/>
            <person name="Pearson M."/>
            <person name="Priest M."/>
            <person name="Roberts A."/>
            <person name="Saif S."/>
            <person name="Shea T."/>
            <person name="Shenoy N."/>
            <person name="Sisk P."/>
            <person name="Stolte C."/>
            <person name="Sykes S."/>
            <person name="Yandava C."/>
            <person name="Wortman J."/>
            <person name="Nusbaum C."/>
            <person name="Birren B."/>
        </authorList>
    </citation>
    <scope>NUCLEOTIDE SEQUENCE</scope>
    <source>
        <strain evidence="1">ATCC 64411</strain>
    </source>
</reference>
<gene>
    <name evidence="1" type="ORF">MAPG_00426</name>
</gene>
<dbReference type="EMBL" id="GL876966">
    <property type="protein sequence ID" value="KLU81336.1"/>
    <property type="molecule type" value="Genomic_DNA"/>
</dbReference>
<dbReference type="EMBL" id="ADBL01000100">
    <property type="status" value="NOT_ANNOTATED_CDS"/>
    <property type="molecule type" value="Genomic_DNA"/>
</dbReference>
<dbReference type="EnsemblFungi" id="MAPG_00426T0">
    <property type="protein sequence ID" value="MAPG_00426T0"/>
    <property type="gene ID" value="MAPG_00426"/>
</dbReference>
<reference evidence="2" key="5">
    <citation type="submission" date="2015-06" db="UniProtKB">
        <authorList>
            <consortium name="EnsemblFungi"/>
        </authorList>
    </citation>
    <scope>IDENTIFICATION</scope>
    <source>
        <strain evidence="2">ATCC 64411</strain>
    </source>
</reference>
<keyword evidence="3" id="KW-1185">Reference proteome</keyword>
<evidence type="ECO:0000313" key="2">
    <source>
        <dbReference type="EnsemblFungi" id="MAPG_00426T0"/>
    </source>
</evidence>
<dbReference type="Proteomes" id="UP000011715">
    <property type="component" value="Unassembled WGS sequence"/>
</dbReference>
<protein>
    <submittedName>
        <fullName evidence="1 2">Uncharacterized protein</fullName>
    </submittedName>
</protein>
<dbReference type="AlphaFoldDB" id="A0A0C4DKZ4"/>
<sequence>MQALVRPPSSAANKKNQDIYHPTSLSHFIPSARPFAAVIVATTVARSAPEVRIGYPEGFCRSPAAAFEV</sequence>
<proteinExistence type="predicted"/>
<reference evidence="3" key="2">
    <citation type="submission" date="2010-05" db="EMBL/GenBank/DDBJ databases">
        <title>The genome sequence of Magnaporthe poae strain ATCC 64411.</title>
        <authorList>
            <person name="Ma L.-J."/>
            <person name="Dead R."/>
            <person name="Young S."/>
            <person name="Zeng Q."/>
            <person name="Koehrsen M."/>
            <person name="Alvarado L."/>
            <person name="Berlin A."/>
            <person name="Chapman S.B."/>
            <person name="Chen Z."/>
            <person name="Freedman E."/>
            <person name="Gellesch M."/>
            <person name="Goldberg J."/>
            <person name="Griggs A."/>
            <person name="Gujja S."/>
            <person name="Heilman E.R."/>
            <person name="Heiman D."/>
            <person name="Hepburn T."/>
            <person name="Howarth C."/>
            <person name="Jen D."/>
            <person name="Larson L."/>
            <person name="Mehta T."/>
            <person name="Neiman D."/>
            <person name="Pearson M."/>
            <person name="Roberts A."/>
            <person name="Saif S."/>
            <person name="Shea T."/>
            <person name="Shenoy N."/>
            <person name="Sisk P."/>
            <person name="Stolte C."/>
            <person name="Sykes S."/>
            <person name="Walk T."/>
            <person name="White J."/>
            <person name="Yandava C."/>
            <person name="Haas B."/>
            <person name="Nusbaum C."/>
            <person name="Birren B."/>
        </authorList>
    </citation>
    <scope>NUCLEOTIDE SEQUENCE [LARGE SCALE GENOMIC DNA]</scope>
    <source>
        <strain evidence="3">ATCC 64411 / 73-15</strain>
    </source>
</reference>
<evidence type="ECO:0000313" key="3">
    <source>
        <dbReference type="Proteomes" id="UP000011715"/>
    </source>
</evidence>
<reference evidence="1" key="1">
    <citation type="submission" date="2010-05" db="EMBL/GenBank/DDBJ databases">
        <title>The Genome Sequence of Magnaporthe poae strain ATCC 64411.</title>
        <authorList>
            <consortium name="The Broad Institute Genome Sequencing Platform"/>
            <consortium name="Broad Institute Genome Sequencing Center for Infectious Disease"/>
            <person name="Ma L.-J."/>
            <person name="Dead R."/>
            <person name="Young S."/>
            <person name="Zeng Q."/>
            <person name="Koehrsen M."/>
            <person name="Alvarado L."/>
            <person name="Berlin A."/>
            <person name="Chapman S.B."/>
            <person name="Chen Z."/>
            <person name="Freedman E."/>
            <person name="Gellesch M."/>
            <person name="Goldberg J."/>
            <person name="Griggs A."/>
            <person name="Gujja S."/>
            <person name="Heilman E.R."/>
            <person name="Heiman D."/>
            <person name="Hepburn T."/>
            <person name="Howarth C."/>
            <person name="Jen D."/>
            <person name="Larson L."/>
            <person name="Mehta T."/>
            <person name="Neiman D."/>
            <person name="Pearson M."/>
            <person name="Roberts A."/>
            <person name="Saif S."/>
            <person name="Shea T."/>
            <person name="Shenoy N."/>
            <person name="Sisk P."/>
            <person name="Stolte C."/>
            <person name="Sykes S."/>
            <person name="Walk T."/>
            <person name="White J."/>
            <person name="Yandava C."/>
            <person name="Haas B."/>
            <person name="Nusbaum C."/>
            <person name="Birren B."/>
        </authorList>
    </citation>
    <scope>NUCLEOTIDE SEQUENCE</scope>
    <source>
        <strain evidence="1">ATCC 64411</strain>
    </source>
</reference>
<dbReference type="VEuPathDB" id="FungiDB:MAPG_00426"/>